<dbReference type="Proteomes" id="UP001499854">
    <property type="component" value="Unassembled WGS sequence"/>
</dbReference>
<protein>
    <submittedName>
        <fullName evidence="1">Uncharacterized protein</fullName>
    </submittedName>
</protein>
<name>A0ABP5BR88_9ACTN</name>
<evidence type="ECO:0000313" key="1">
    <source>
        <dbReference type="EMBL" id="GAA1949908.1"/>
    </source>
</evidence>
<gene>
    <name evidence="1" type="ORF">GCM10009838_01230</name>
</gene>
<sequence length="273" mass="28617">MSKDVAAEIEAIERAELGDLSGRAAQAVQLSRVSASPPQVVAADALLRADPLGGIALFTAVDPTSAAVAAAHWLHAAATVTAKASGYDLTQIVQISDDIEAVPTASPTLVLEMMEAGASPHDAVTALIGEAIAIAEGEVPNLPGLMAALSEAIEGAERFDDENMLERLLSEIRTTPLDTSRPAIDLLEDLLTGIYACALLYREYGSDVEGEGIAEAFDTDPELEDTVAAITATGDDAVDDEMFDDEDDEWPDVAAPRFLDAVRVQAATDADRL</sequence>
<dbReference type="RefSeq" id="WP_344654873.1">
    <property type="nucleotide sequence ID" value="NZ_BAAAQM010000001.1"/>
</dbReference>
<reference evidence="2" key="1">
    <citation type="journal article" date="2019" name="Int. J. Syst. Evol. Microbiol.">
        <title>The Global Catalogue of Microorganisms (GCM) 10K type strain sequencing project: providing services to taxonomists for standard genome sequencing and annotation.</title>
        <authorList>
            <consortium name="The Broad Institute Genomics Platform"/>
            <consortium name="The Broad Institute Genome Sequencing Center for Infectious Disease"/>
            <person name="Wu L."/>
            <person name="Ma J."/>
        </authorList>
    </citation>
    <scope>NUCLEOTIDE SEQUENCE [LARGE SCALE GENOMIC DNA]</scope>
    <source>
        <strain evidence="2">JCM 16013</strain>
    </source>
</reference>
<keyword evidence="2" id="KW-1185">Reference proteome</keyword>
<dbReference type="EMBL" id="BAAAQM010000001">
    <property type="protein sequence ID" value="GAA1949908.1"/>
    <property type="molecule type" value="Genomic_DNA"/>
</dbReference>
<evidence type="ECO:0000313" key="2">
    <source>
        <dbReference type="Proteomes" id="UP001499854"/>
    </source>
</evidence>
<proteinExistence type="predicted"/>
<organism evidence="1 2">
    <name type="scientific">Catenulispora subtropica</name>
    <dbReference type="NCBI Taxonomy" id="450798"/>
    <lineage>
        <taxon>Bacteria</taxon>
        <taxon>Bacillati</taxon>
        <taxon>Actinomycetota</taxon>
        <taxon>Actinomycetes</taxon>
        <taxon>Catenulisporales</taxon>
        <taxon>Catenulisporaceae</taxon>
        <taxon>Catenulispora</taxon>
    </lineage>
</organism>
<comment type="caution">
    <text evidence="1">The sequence shown here is derived from an EMBL/GenBank/DDBJ whole genome shotgun (WGS) entry which is preliminary data.</text>
</comment>
<accession>A0ABP5BR88</accession>